<evidence type="ECO:0000256" key="9">
    <source>
        <dbReference type="ARBA" id="ARBA00022729"/>
    </source>
</evidence>
<dbReference type="PROSITE" id="PS52012">
    <property type="entry name" value="CFEM"/>
    <property type="match status" value="1"/>
</dbReference>
<evidence type="ECO:0000259" key="17">
    <source>
        <dbReference type="PROSITE" id="PS52012"/>
    </source>
</evidence>
<evidence type="ECO:0000256" key="8">
    <source>
        <dbReference type="ARBA" id="ARBA00022723"/>
    </source>
</evidence>
<dbReference type="PANTHER" id="PTHR37928:SF2">
    <property type="entry name" value="GPI ANCHORED CFEM DOMAIN PROTEIN (AFU_ORTHOLOGUE AFUA_6G10580)"/>
    <property type="match status" value="1"/>
</dbReference>
<keyword evidence="4" id="KW-1003">Cell membrane</keyword>
<evidence type="ECO:0000256" key="16">
    <source>
        <dbReference type="SAM" id="SignalP"/>
    </source>
</evidence>
<keyword evidence="7" id="KW-0336">GPI-anchor</keyword>
<dbReference type="GO" id="GO:0098552">
    <property type="term" value="C:side of membrane"/>
    <property type="evidence" value="ECO:0007669"/>
    <property type="project" value="UniProtKB-KW"/>
</dbReference>
<keyword evidence="13" id="KW-0325">Glycoprotein</keyword>
<evidence type="ECO:0000256" key="3">
    <source>
        <dbReference type="ARBA" id="ARBA00010031"/>
    </source>
</evidence>
<evidence type="ECO:0000256" key="10">
    <source>
        <dbReference type="ARBA" id="ARBA00023004"/>
    </source>
</evidence>
<accession>A0A3N4M1G6</accession>
<evidence type="ECO:0000256" key="5">
    <source>
        <dbReference type="ARBA" id="ARBA00022525"/>
    </source>
</evidence>
<evidence type="ECO:0000256" key="1">
    <source>
        <dbReference type="ARBA" id="ARBA00004609"/>
    </source>
</evidence>
<dbReference type="GO" id="GO:0005576">
    <property type="term" value="C:extracellular region"/>
    <property type="evidence" value="ECO:0007669"/>
    <property type="project" value="UniProtKB-SubCell"/>
</dbReference>
<evidence type="ECO:0000256" key="7">
    <source>
        <dbReference type="ARBA" id="ARBA00022622"/>
    </source>
</evidence>
<evidence type="ECO:0000256" key="4">
    <source>
        <dbReference type="ARBA" id="ARBA00022475"/>
    </source>
</evidence>
<protein>
    <recommendedName>
        <fullName evidence="17">CFEM domain-containing protein</fullName>
    </recommendedName>
</protein>
<comment type="similarity">
    <text evidence="3">Belongs to the RBT5 family.</text>
</comment>
<keyword evidence="9 16" id="KW-0732">Signal</keyword>
<dbReference type="GO" id="GO:0046872">
    <property type="term" value="F:metal ion binding"/>
    <property type="evidence" value="ECO:0007669"/>
    <property type="project" value="UniProtKB-UniRule"/>
</dbReference>
<comment type="caution">
    <text evidence="15">Lacks conserved residue(s) required for the propagation of feature annotation.</text>
</comment>
<evidence type="ECO:0000256" key="14">
    <source>
        <dbReference type="ARBA" id="ARBA00023288"/>
    </source>
</evidence>
<dbReference type="PANTHER" id="PTHR37928">
    <property type="entry name" value="CFEM DOMAIN PROTEIN (AFU_ORTHOLOGUE AFUA_6G14090)"/>
    <property type="match status" value="1"/>
</dbReference>
<keyword evidence="10 15" id="KW-0408">Iron</keyword>
<gene>
    <name evidence="18" type="ORF">L211DRAFT_864540</name>
</gene>
<dbReference type="OrthoDB" id="3065412at2759"/>
<keyword evidence="12 15" id="KW-1015">Disulfide bond</keyword>
<dbReference type="SMART" id="SM00747">
    <property type="entry name" value="CFEM"/>
    <property type="match status" value="1"/>
</dbReference>
<dbReference type="STRING" id="1051890.A0A3N4M1G6"/>
<name>A0A3N4M1G6_9PEZI</name>
<dbReference type="EMBL" id="ML121528">
    <property type="protein sequence ID" value="RPB28877.1"/>
    <property type="molecule type" value="Genomic_DNA"/>
</dbReference>
<proteinExistence type="inferred from homology"/>
<dbReference type="InParanoid" id="A0A3N4M1G6"/>
<evidence type="ECO:0000256" key="13">
    <source>
        <dbReference type="ARBA" id="ARBA00023180"/>
    </source>
</evidence>
<evidence type="ECO:0000256" key="12">
    <source>
        <dbReference type="ARBA" id="ARBA00023157"/>
    </source>
</evidence>
<dbReference type="InterPro" id="IPR008427">
    <property type="entry name" value="Extracellular_membr_CFEM_dom"/>
</dbReference>
<keyword evidence="6 15" id="KW-0349">Heme</keyword>
<evidence type="ECO:0000256" key="2">
    <source>
        <dbReference type="ARBA" id="ARBA00004613"/>
    </source>
</evidence>
<keyword evidence="19" id="KW-1185">Reference proteome</keyword>
<feature type="chain" id="PRO_5018246422" description="CFEM domain-containing protein" evidence="16">
    <location>
        <begin position="18"/>
        <end position="166"/>
    </location>
</feature>
<keyword evidence="5" id="KW-0964">Secreted</keyword>
<evidence type="ECO:0000256" key="11">
    <source>
        <dbReference type="ARBA" id="ARBA00023136"/>
    </source>
</evidence>
<organism evidence="18 19">
    <name type="scientific">Terfezia boudieri ATCC MYA-4762</name>
    <dbReference type="NCBI Taxonomy" id="1051890"/>
    <lineage>
        <taxon>Eukaryota</taxon>
        <taxon>Fungi</taxon>
        <taxon>Dikarya</taxon>
        <taxon>Ascomycota</taxon>
        <taxon>Pezizomycotina</taxon>
        <taxon>Pezizomycetes</taxon>
        <taxon>Pezizales</taxon>
        <taxon>Pezizaceae</taxon>
        <taxon>Terfezia</taxon>
    </lineage>
</organism>
<dbReference type="GO" id="GO:0005886">
    <property type="term" value="C:plasma membrane"/>
    <property type="evidence" value="ECO:0007669"/>
    <property type="project" value="UniProtKB-SubCell"/>
</dbReference>
<dbReference type="Pfam" id="PF05730">
    <property type="entry name" value="CFEM"/>
    <property type="match status" value="1"/>
</dbReference>
<dbReference type="Proteomes" id="UP000267821">
    <property type="component" value="Unassembled WGS sequence"/>
</dbReference>
<evidence type="ECO:0000313" key="19">
    <source>
        <dbReference type="Proteomes" id="UP000267821"/>
    </source>
</evidence>
<feature type="signal peptide" evidence="16">
    <location>
        <begin position="1"/>
        <end position="17"/>
    </location>
</feature>
<sequence>MKSIFVVLATFAAFVVAQNTPKCAEPCIQPMLTGKVGNCDSLDVKCICTDKTAIASVGQCLIEQKCSEADIKSTIAEAYKLCLAAGVTIPTTIPGATTTPALTITTGTVTSITVSTATTTIGRNTTATYTSTTTVSKTSSTGAAATGYVANGLGVAGAAVAAFLFL</sequence>
<feature type="binding site" description="axial binding residue" evidence="15">
    <location>
        <position position="43"/>
    </location>
    <ligand>
        <name>heme</name>
        <dbReference type="ChEBI" id="CHEBI:30413"/>
    </ligand>
    <ligandPart>
        <name>Fe</name>
        <dbReference type="ChEBI" id="CHEBI:18248"/>
    </ligandPart>
</feature>
<evidence type="ECO:0000256" key="15">
    <source>
        <dbReference type="PROSITE-ProRule" id="PRU01356"/>
    </source>
</evidence>
<keyword evidence="14" id="KW-0449">Lipoprotein</keyword>
<dbReference type="InterPro" id="IPR051735">
    <property type="entry name" value="CFEM_domain"/>
</dbReference>
<reference evidence="18 19" key="1">
    <citation type="journal article" date="2018" name="Nat. Ecol. Evol.">
        <title>Pezizomycetes genomes reveal the molecular basis of ectomycorrhizal truffle lifestyle.</title>
        <authorList>
            <person name="Murat C."/>
            <person name="Payen T."/>
            <person name="Noel B."/>
            <person name="Kuo A."/>
            <person name="Morin E."/>
            <person name="Chen J."/>
            <person name="Kohler A."/>
            <person name="Krizsan K."/>
            <person name="Balestrini R."/>
            <person name="Da Silva C."/>
            <person name="Montanini B."/>
            <person name="Hainaut M."/>
            <person name="Levati E."/>
            <person name="Barry K.W."/>
            <person name="Belfiori B."/>
            <person name="Cichocki N."/>
            <person name="Clum A."/>
            <person name="Dockter R.B."/>
            <person name="Fauchery L."/>
            <person name="Guy J."/>
            <person name="Iotti M."/>
            <person name="Le Tacon F."/>
            <person name="Lindquist E.A."/>
            <person name="Lipzen A."/>
            <person name="Malagnac F."/>
            <person name="Mello A."/>
            <person name="Molinier V."/>
            <person name="Miyauchi S."/>
            <person name="Poulain J."/>
            <person name="Riccioni C."/>
            <person name="Rubini A."/>
            <person name="Sitrit Y."/>
            <person name="Splivallo R."/>
            <person name="Traeger S."/>
            <person name="Wang M."/>
            <person name="Zifcakova L."/>
            <person name="Wipf D."/>
            <person name="Zambonelli A."/>
            <person name="Paolocci F."/>
            <person name="Nowrousian M."/>
            <person name="Ottonello S."/>
            <person name="Baldrian P."/>
            <person name="Spatafora J.W."/>
            <person name="Henrissat B."/>
            <person name="Nagy L.G."/>
            <person name="Aury J.M."/>
            <person name="Wincker P."/>
            <person name="Grigoriev I.V."/>
            <person name="Bonfante P."/>
            <person name="Martin F.M."/>
        </authorList>
    </citation>
    <scope>NUCLEOTIDE SEQUENCE [LARGE SCALE GENOMIC DNA]</scope>
    <source>
        <strain evidence="18 19">ATCC MYA-4762</strain>
    </source>
</reference>
<evidence type="ECO:0000256" key="6">
    <source>
        <dbReference type="ARBA" id="ARBA00022617"/>
    </source>
</evidence>
<evidence type="ECO:0000313" key="18">
    <source>
        <dbReference type="EMBL" id="RPB28877.1"/>
    </source>
</evidence>
<keyword evidence="8 15" id="KW-0479">Metal-binding</keyword>
<dbReference type="AlphaFoldDB" id="A0A3N4M1G6"/>
<keyword evidence="11" id="KW-0472">Membrane</keyword>
<feature type="disulfide bond" evidence="15">
    <location>
        <begin position="39"/>
        <end position="46"/>
    </location>
</feature>
<comment type="subcellular location">
    <subcellularLocation>
        <location evidence="1">Cell membrane</location>
        <topology evidence="1">Lipid-anchor</topology>
        <topology evidence="1">GPI-anchor</topology>
    </subcellularLocation>
    <subcellularLocation>
        <location evidence="2">Secreted</location>
    </subcellularLocation>
</comment>
<feature type="domain" description="CFEM" evidence="17">
    <location>
        <begin position="1"/>
        <end position="109"/>
    </location>
</feature>